<reference evidence="2" key="1">
    <citation type="submission" date="2015-07" db="EMBL/GenBank/DDBJ databases">
        <title>Transcriptome Assembly of Anthurium amnicola.</title>
        <authorList>
            <person name="Suzuki J."/>
        </authorList>
    </citation>
    <scope>NUCLEOTIDE SEQUENCE</scope>
</reference>
<protein>
    <submittedName>
        <fullName evidence="2">Uncharacterized protein</fullName>
    </submittedName>
</protein>
<proteinExistence type="predicted"/>
<sequence length="414" mass="46963">RVPSSLPSNPTRLNWYINHLTPPLSTHPQPVRFSSSHLNNPWSLRTLESSISFVPLPRYGFYHPHYRPVGHPIPRFLVPGLRRGKEARRPGGTAAPHTDLPQGPPPHWPHLHQPHLVRQVHPCPARHHRRLHHLPLLSHGQAAAAAAAALRIHLVEDDREVLRCVQVAPARPLPGQPDPRRVLLAGPFPHLSTAPGARGAGRPAEGRQRGADGGGRGGGGFLHEPMRHTRRVASVQERPVHLRVGGQLGQPVPGVLRLALPPAPVRPPDPAAGAPQRRRRRRRHRHQPGLPAGRHLHQPLRRRLLPGTPGGAAGGRLRLPRRLRQERLPRLRRRPPRRPDHRRQLQRQRRRWAQVPAARPRRPGHLSLLHPRVEEADNKCWERHCYTAQRWKLDRARYYSRSHIFSFIGCISLY</sequence>
<gene>
    <name evidence="2" type="ORF">g.82629</name>
</gene>
<feature type="region of interest" description="Disordered" evidence="1">
    <location>
        <begin position="244"/>
        <end position="359"/>
    </location>
</feature>
<name>A0A1D1YG56_9ARAE</name>
<feature type="compositionally biased region" description="Basic residues" evidence="1">
    <location>
        <begin position="330"/>
        <end position="352"/>
    </location>
</feature>
<feature type="compositionally biased region" description="Pro residues" evidence="1">
    <location>
        <begin position="261"/>
        <end position="270"/>
    </location>
</feature>
<feature type="compositionally biased region" description="Basic residues" evidence="1">
    <location>
        <begin position="294"/>
        <end position="304"/>
    </location>
</feature>
<feature type="compositionally biased region" description="Basic residues" evidence="1">
    <location>
        <begin position="276"/>
        <end position="287"/>
    </location>
</feature>
<evidence type="ECO:0000256" key="1">
    <source>
        <dbReference type="SAM" id="MobiDB-lite"/>
    </source>
</evidence>
<feature type="region of interest" description="Disordered" evidence="1">
    <location>
        <begin position="84"/>
        <end position="105"/>
    </location>
</feature>
<feature type="compositionally biased region" description="Low complexity" evidence="1">
    <location>
        <begin position="194"/>
        <end position="203"/>
    </location>
</feature>
<organism evidence="2">
    <name type="scientific">Anthurium amnicola</name>
    <dbReference type="NCBI Taxonomy" id="1678845"/>
    <lineage>
        <taxon>Eukaryota</taxon>
        <taxon>Viridiplantae</taxon>
        <taxon>Streptophyta</taxon>
        <taxon>Embryophyta</taxon>
        <taxon>Tracheophyta</taxon>
        <taxon>Spermatophyta</taxon>
        <taxon>Magnoliopsida</taxon>
        <taxon>Liliopsida</taxon>
        <taxon>Araceae</taxon>
        <taxon>Pothoideae</taxon>
        <taxon>Potheae</taxon>
        <taxon>Anthurium</taxon>
    </lineage>
</organism>
<feature type="non-terminal residue" evidence="2">
    <location>
        <position position="1"/>
    </location>
</feature>
<feature type="compositionally biased region" description="Low complexity" evidence="1">
    <location>
        <begin position="249"/>
        <end position="260"/>
    </location>
</feature>
<dbReference type="AlphaFoldDB" id="A0A1D1YG56"/>
<accession>A0A1D1YG56</accession>
<feature type="compositionally biased region" description="Gly residues" evidence="1">
    <location>
        <begin position="211"/>
        <end position="221"/>
    </location>
</feature>
<feature type="region of interest" description="Disordered" evidence="1">
    <location>
        <begin position="187"/>
        <end position="224"/>
    </location>
</feature>
<dbReference type="EMBL" id="GDJX01014321">
    <property type="protein sequence ID" value="JAT53615.1"/>
    <property type="molecule type" value="Transcribed_RNA"/>
</dbReference>
<evidence type="ECO:0000313" key="2">
    <source>
        <dbReference type="EMBL" id="JAT53615.1"/>
    </source>
</evidence>